<sequence>MQSLSPKPRQLLPRRLLHNRSKRLKMVFLEPLVGLVSLSRMSYSLGVLLCLVLPHPCWARQ</sequence>
<protein>
    <submittedName>
        <fullName evidence="1">Photosystem II 22 kDa protein</fullName>
    </submittedName>
</protein>
<accession>A0A2P2JIT8</accession>
<name>A0A2P2JIT8_RHIMU</name>
<reference evidence="1" key="1">
    <citation type="submission" date="2018-02" db="EMBL/GenBank/DDBJ databases">
        <title>Rhizophora mucronata_Transcriptome.</title>
        <authorList>
            <person name="Meera S.P."/>
            <person name="Sreeshan A."/>
            <person name="Augustine A."/>
        </authorList>
    </citation>
    <scope>NUCLEOTIDE SEQUENCE</scope>
    <source>
        <tissue evidence="1">Leaf</tissue>
    </source>
</reference>
<dbReference type="AlphaFoldDB" id="A0A2P2JIT8"/>
<proteinExistence type="predicted"/>
<evidence type="ECO:0000313" key="1">
    <source>
        <dbReference type="EMBL" id="MBW93396.1"/>
    </source>
</evidence>
<dbReference type="EMBL" id="GGEC01012913">
    <property type="protein sequence ID" value="MBW93396.1"/>
    <property type="molecule type" value="Transcribed_RNA"/>
</dbReference>
<organism evidence="1">
    <name type="scientific">Rhizophora mucronata</name>
    <name type="common">Asiatic mangrove</name>
    <dbReference type="NCBI Taxonomy" id="61149"/>
    <lineage>
        <taxon>Eukaryota</taxon>
        <taxon>Viridiplantae</taxon>
        <taxon>Streptophyta</taxon>
        <taxon>Embryophyta</taxon>
        <taxon>Tracheophyta</taxon>
        <taxon>Spermatophyta</taxon>
        <taxon>Magnoliopsida</taxon>
        <taxon>eudicotyledons</taxon>
        <taxon>Gunneridae</taxon>
        <taxon>Pentapetalae</taxon>
        <taxon>rosids</taxon>
        <taxon>fabids</taxon>
        <taxon>Malpighiales</taxon>
        <taxon>Rhizophoraceae</taxon>
        <taxon>Rhizophora</taxon>
    </lineage>
</organism>